<evidence type="ECO:0000259" key="17">
    <source>
        <dbReference type="PROSITE" id="PS50104"/>
    </source>
</evidence>
<evidence type="ECO:0000256" key="9">
    <source>
        <dbReference type="ARBA" id="ARBA00023118"/>
    </source>
</evidence>
<keyword evidence="5 15" id="KW-0399">Innate immunity</keyword>
<feature type="region of interest" description="Disordered" evidence="16">
    <location>
        <begin position="216"/>
        <end position="295"/>
    </location>
</feature>
<keyword evidence="8 15" id="KW-0391">Immunity</keyword>
<evidence type="ECO:0000256" key="16">
    <source>
        <dbReference type="SAM" id="MobiDB-lite"/>
    </source>
</evidence>
<dbReference type="Pfam" id="PF12721">
    <property type="entry name" value="RHIM"/>
    <property type="match status" value="1"/>
</dbReference>
<comment type="domain">
    <text evidence="15">The N-terminal region is essential for activation of the IFNB promoter activity.</text>
</comment>
<keyword evidence="6 15" id="KW-0053">Apoptosis</keyword>
<proteinExistence type="predicted"/>
<dbReference type="GO" id="GO:0043123">
    <property type="term" value="P:positive regulation of canonical NF-kappaB signal transduction"/>
    <property type="evidence" value="ECO:0007669"/>
    <property type="project" value="UniProtKB-ARBA"/>
</dbReference>
<evidence type="ECO:0000256" key="5">
    <source>
        <dbReference type="ARBA" id="ARBA00022588"/>
    </source>
</evidence>
<dbReference type="GO" id="GO:0005776">
    <property type="term" value="C:autophagosome"/>
    <property type="evidence" value="ECO:0007669"/>
    <property type="project" value="UniProtKB-SubCell"/>
</dbReference>
<keyword evidence="9" id="KW-0051">Antiviral defense</keyword>
<comment type="subcellular location">
    <subcellularLocation>
        <location evidence="1 15">Cytoplasm</location>
        <location evidence="1 15">Cytosol</location>
    </subcellularLocation>
    <subcellularLocation>
        <location evidence="15">Cytoplasmic vesicle</location>
        <location evidence="15">Autophagosome</location>
    </subcellularLocation>
    <subcellularLocation>
        <location evidence="15">Mitochondrion</location>
    </subcellularLocation>
</comment>
<dbReference type="InterPro" id="IPR040886">
    <property type="entry name" value="TRIF_N"/>
</dbReference>
<dbReference type="Proteomes" id="UP000504623">
    <property type="component" value="Unplaced"/>
</dbReference>
<feature type="compositionally biased region" description="Pro residues" evidence="16">
    <location>
        <begin position="353"/>
        <end position="368"/>
    </location>
</feature>
<dbReference type="GO" id="GO:0032481">
    <property type="term" value="P:positive regulation of type I interferon production"/>
    <property type="evidence" value="ECO:0007669"/>
    <property type="project" value="UniProtKB-ARBA"/>
</dbReference>
<keyword evidence="12 15" id="KW-0968">Cytoplasmic vesicle</keyword>
<dbReference type="AlphaFoldDB" id="A0A9B0TUK2"/>
<dbReference type="PANTHER" id="PTHR47230">
    <property type="entry name" value="TIR DOMAIN-CONTAINING ADAPTER MOLECULE 1"/>
    <property type="match status" value="1"/>
</dbReference>
<feature type="compositionally biased region" description="Low complexity" evidence="16">
    <location>
        <begin position="369"/>
        <end position="381"/>
    </location>
</feature>
<dbReference type="GO" id="GO:0005829">
    <property type="term" value="C:cytosol"/>
    <property type="evidence" value="ECO:0007669"/>
    <property type="project" value="UniProtKB-SubCell"/>
</dbReference>
<evidence type="ECO:0000256" key="2">
    <source>
        <dbReference type="ARBA" id="ARBA00022490"/>
    </source>
</evidence>
<dbReference type="GO" id="GO:0006954">
    <property type="term" value="P:inflammatory response"/>
    <property type="evidence" value="ECO:0007669"/>
    <property type="project" value="UniProtKB-KW"/>
</dbReference>
<dbReference type="InterPro" id="IPR035897">
    <property type="entry name" value="Toll_tir_struct_dom_sf"/>
</dbReference>
<dbReference type="OrthoDB" id="9906976at2759"/>
<dbReference type="GO" id="GO:0007166">
    <property type="term" value="P:cell surface receptor signaling pathway"/>
    <property type="evidence" value="ECO:0007669"/>
    <property type="project" value="UniProtKB-ARBA"/>
</dbReference>
<evidence type="ECO:0000256" key="15">
    <source>
        <dbReference type="PIRNR" id="PIRNR037744"/>
    </source>
</evidence>
<feature type="region of interest" description="Disordered" evidence="16">
    <location>
        <begin position="157"/>
        <end position="191"/>
    </location>
</feature>
<evidence type="ECO:0000256" key="10">
    <source>
        <dbReference type="ARBA" id="ARBA00023128"/>
    </source>
</evidence>
<gene>
    <name evidence="19" type="primary">TICAM1</name>
</gene>
<keyword evidence="4" id="KW-0597">Phosphoprotein</keyword>
<dbReference type="Gene3D" id="3.40.50.10140">
    <property type="entry name" value="Toll/interleukin-1 receptor homology (TIR) domain"/>
    <property type="match status" value="1"/>
</dbReference>
<evidence type="ECO:0000256" key="8">
    <source>
        <dbReference type="ARBA" id="ARBA00022859"/>
    </source>
</evidence>
<dbReference type="GO" id="GO:0035666">
    <property type="term" value="P:TRIF-dependent toll-like receptor signaling pathway"/>
    <property type="evidence" value="ECO:0007669"/>
    <property type="project" value="InterPro"/>
</dbReference>
<dbReference type="InterPro" id="IPR046946">
    <property type="entry name" value="TCAM1/2"/>
</dbReference>
<evidence type="ECO:0000256" key="13">
    <source>
        <dbReference type="ARBA" id="ARBA00058911"/>
    </source>
</evidence>
<dbReference type="GO" id="GO:0006915">
    <property type="term" value="P:apoptotic process"/>
    <property type="evidence" value="ECO:0007669"/>
    <property type="project" value="UniProtKB-KW"/>
</dbReference>
<reference evidence="19" key="1">
    <citation type="submission" date="2025-08" db="UniProtKB">
        <authorList>
            <consortium name="RefSeq"/>
        </authorList>
    </citation>
    <scope>IDENTIFICATION</scope>
    <source>
        <tissue evidence="19">Spleen</tissue>
    </source>
</reference>
<evidence type="ECO:0000256" key="3">
    <source>
        <dbReference type="ARBA" id="ARBA00022499"/>
    </source>
</evidence>
<dbReference type="InterPro" id="IPR025735">
    <property type="entry name" value="RHIM"/>
</dbReference>
<protein>
    <recommendedName>
        <fullName evidence="14 15">TIR domain-containing adapter molecule 1</fullName>
        <shortName evidence="15">TICAM-1</shortName>
    </recommendedName>
</protein>
<evidence type="ECO:0000256" key="4">
    <source>
        <dbReference type="ARBA" id="ARBA00022553"/>
    </source>
</evidence>
<feature type="region of interest" description="Disordered" evidence="16">
    <location>
        <begin position="309"/>
        <end position="386"/>
    </location>
</feature>
<evidence type="ECO:0000256" key="6">
    <source>
        <dbReference type="ARBA" id="ARBA00022703"/>
    </source>
</evidence>
<evidence type="ECO:0000313" key="18">
    <source>
        <dbReference type="Proteomes" id="UP000504623"/>
    </source>
</evidence>
<evidence type="ECO:0000256" key="14">
    <source>
        <dbReference type="ARBA" id="ARBA00072692"/>
    </source>
</evidence>
<feature type="region of interest" description="Disordered" evidence="16">
    <location>
        <begin position="617"/>
        <end position="655"/>
    </location>
</feature>
<dbReference type="GO" id="GO:0051607">
    <property type="term" value="P:defense response to virus"/>
    <property type="evidence" value="ECO:0007669"/>
    <property type="project" value="UniProtKB-UniRule"/>
</dbReference>
<evidence type="ECO:0000256" key="11">
    <source>
        <dbReference type="ARBA" id="ARBA00023198"/>
    </source>
</evidence>
<comment type="function">
    <text evidence="13 15">Involved in innate immunity against invading pathogens. Adapter used by TLR3, TLR4 (through TICAM2) and TLR5 to mediate NF-kappa-B and interferon-regulatory factor (IRF) activation, and to induce apoptosis. Ligand binding to these receptors results in TRIF recruitment through its TIR domain. Distinct protein-interaction motifs allow recruitment of the effector proteins TBK1, TRAF6 and RIPK1, which in turn, lead to the activation of transcription factors IRF3 and IRF7, NF-kappa-B and FADD respectively. Phosphorylation by TBK1 on the pLxIS motif leads to recruitment and subsequent activation of the transcription factor IRF3 to induce expression of type I interferon and exert a potent immunity against invading pathogens. Component of a multi-helicase-TICAM1 complex that acts as a cytoplasmic sensor of viral double-stranded RNA (dsRNA) and plays a role in the activation of a cascade of antiviral responses including the induction of pro-inflammatory cytokines.</text>
</comment>
<comment type="subunit">
    <text evidence="15">Homodimer. Found in a multi-helicase-TICAM1 complex at least composed of DHX36, DDX1, DDX21 and TICAM1.</text>
</comment>
<evidence type="ECO:0000256" key="1">
    <source>
        <dbReference type="ARBA" id="ARBA00004514"/>
    </source>
</evidence>
<dbReference type="CTD" id="148022"/>
<dbReference type="FunFam" id="3.40.50.10140:FF:000024">
    <property type="entry name" value="TIR domain-containing adapter molecule 1"/>
    <property type="match status" value="1"/>
</dbReference>
<dbReference type="Gene3D" id="1.25.40.780">
    <property type="match status" value="1"/>
</dbReference>
<evidence type="ECO:0000256" key="12">
    <source>
        <dbReference type="ARBA" id="ARBA00023329"/>
    </source>
</evidence>
<keyword evidence="11 15" id="KW-0395">Inflammatory response</keyword>
<accession>A0A9B0TUK2</accession>
<name>A0A9B0TUK2_CHRAS</name>
<dbReference type="Pfam" id="PF17798">
    <property type="entry name" value="TRIF-NTD"/>
    <property type="match status" value="1"/>
</dbReference>
<keyword evidence="3" id="KW-1017">Isopeptide bond</keyword>
<organism evidence="18 19">
    <name type="scientific">Chrysochloris asiatica</name>
    <name type="common">Cape golden mole</name>
    <dbReference type="NCBI Taxonomy" id="185453"/>
    <lineage>
        <taxon>Eukaryota</taxon>
        <taxon>Metazoa</taxon>
        <taxon>Chordata</taxon>
        <taxon>Craniata</taxon>
        <taxon>Vertebrata</taxon>
        <taxon>Euteleostomi</taxon>
        <taxon>Mammalia</taxon>
        <taxon>Eutheria</taxon>
        <taxon>Afrotheria</taxon>
        <taxon>Chrysochloridae</taxon>
        <taxon>Chrysochlorinae</taxon>
        <taxon>Chrysochloris</taxon>
    </lineage>
</organism>
<keyword evidence="2 15" id="KW-0963">Cytoplasm</keyword>
<sequence>MECTQPSLQGVFDILSATGQDKLLHLKHKLKTLYASCPGAGLLRALVLLTLGQDTKARLSLETLRTDAAAHFVARWWAGVDVTEAPEEPLDMSWTVARMYHLLAEEKLCPALLQEAAYRVALQVFSSTDDPRLPDLQAEARDRCRWDMGDPESFQPLCSDLGGLPSSASHPGRRSLPQPIRGSSGWSRACSLKSAGSPTSLACSLQISQSPTLLLLTHSHSSPGPSKLCDPPSASPGPQPVPIDGQEPEQVSWPPSVETDPPQEVPHSPNPQLSVVAPNPSPAGLPDPSAPLESRDHYPVECTEISAAPNSLLSPSHPLPSPVLEPTENTSKDGGAPSLPVIKDTASQKTKLCPPPPSASQTSPPSPSSPCAAPSTTSSSDPSPPEVASSELKFYSFVVLHARADEAVALRVRERLEALGVPDGATFCEDFQVPGRGELSCLQDAIDHSAFTILLLTSNFNCQLSLHQVSQALMTSFRRHGWQDSVIPFWPLETSQLSSDTSRLLCSLTFLDEHSPLFDKKVKNTFKRQNLQARKAKWKTEQEARAFREQSRHLESERQQAVEMNAAYSAYLQSYLAWQAQMEKLQVAFGAQMSLGTQMPPGVQVPLGVQPPFPTWPGGPQPPPSQWPAGIHPPAFLQPPTLLPTSSPPPQSPGLQPLIIHHAQMVQLGLNNHMWGQRGAPAPEDKTQEAE</sequence>
<evidence type="ECO:0000313" key="19">
    <source>
        <dbReference type="RefSeq" id="XP_006868978.1"/>
    </source>
</evidence>
<dbReference type="PROSITE" id="PS50104">
    <property type="entry name" value="TIR"/>
    <property type="match status" value="1"/>
</dbReference>
<dbReference type="InterPro" id="IPR000157">
    <property type="entry name" value="TIR_dom"/>
</dbReference>
<dbReference type="RefSeq" id="XP_006868978.1">
    <property type="nucleotide sequence ID" value="XM_006868916.1"/>
</dbReference>
<dbReference type="PANTHER" id="PTHR47230:SF1">
    <property type="entry name" value="TIR DOMAIN-CONTAINING ADAPTER MOLECULE 1"/>
    <property type="match status" value="1"/>
</dbReference>
<feature type="compositionally biased region" description="Pro residues" evidence="16">
    <location>
        <begin position="617"/>
        <end position="626"/>
    </location>
</feature>
<keyword evidence="7" id="KW-0832">Ubl conjugation</keyword>
<feature type="domain" description="TIR" evidence="17">
    <location>
        <begin position="393"/>
        <end position="530"/>
    </location>
</feature>
<dbReference type="GO" id="GO:0005768">
    <property type="term" value="C:endosome"/>
    <property type="evidence" value="ECO:0007669"/>
    <property type="project" value="TreeGrafter"/>
</dbReference>
<feature type="compositionally biased region" description="Pro residues" evidence="16">
    <location>
        <begin position="279"/>
        <end position="289"/>
    </location>
</feature>
<dbReference type="GeneID" id="102842261"/>
<keyword evidence="18" id="KW-1185">Reference proteome</keyword>
<keyword evidence="10 15" id="KW-0496">Mitochondrion</keyword>
<dbReference type="GO" id="GO:0035591">
    <property type="term" value="F:signaling adaptor activity"/>
    <property type="evidence" value="ECO:0007669"/>
    <property type="project" value="TreeGrafter"/>
</dbReference>
<dbReference type="FunFam" id="1.25.40.780:FF:000001">
    <property type="entry name" value="TIR domain-containing adapter molecule 1"/>
    <property type="match status" value="1"/>
</dbReference>
<evidence type="ECO:0000256" key="7">
    <source>
        <dbReference type="ARBA" id="ARBA00022843"/>
    </source>
</evidence>
<dbReference type="GO" id="GO:0043330">
    <property type="term" value="P:response to exogenous dsRNA"/>
    <property type="evidence" value="ECO:0007669"/>
    <property type="project" value="UniProtKB-UniRule"/>
</dbReference>
<dbReference type="GO" id="GO:0005739">
    <property type="term" value="C:mitochondrion"/>
    <property type="evidence" value="ECO:0007669"/>
    <property type="project" value="UniProtKB-SubCell"/>
</dbReference>
<dbReference type="GO" id="GO:0045087">
    <property type="term" value="P:innate immune response"/>
    <property type="evidence" value="ECO:0007669"/>
    <property type="project" value="UniProtKB-UniRule"/>
</dbReference>